<dbReference type="RefSeq" id="WP_124078808.1">
    <property type="nucleotide sequence ID" value="NZ_UWPJ01000014.1"/>
</dbReference>
<name>A0A3P4B2R4_9BURK</name>
<reference evidence="6 7" key="1">
    <citation type="submission" date="2018-10" db="EMBL/GenBank/DDBJ databases">
        <authorList>
            <person name="Criscuolo A."/>
        </authorList>
    </citation>
    <scope>NUCLEOTIDE SEQUENCE [LARGE SCALE GENOMIC DNA]</scope>
    <source>
        <strain evidence="6">DnA1</strain>
    </source>
</reference>
<gene>
    <name evidence="6" type="primary">csiR_7</name>
    <name evidence="6" type="ORF">PIGHUM_01497</name>
</gene>
<feature type="region of interest" description="Disordered" evidence="4">
    <location>
        <begin position="1"/>
        <end position="33"/>
    </location>
</feature>
<dbReference type="InterPro" id="IPR008920">
    <property type="entry name" value="TF_FadR/GntR_C"/>
</dbReference>
<dbReference type="Gene3D" id="1.20.120.530">
    <property type="entry name" value="GntR ligand-binding domain-like"/>
    <property type="match status" value="1"/>
</dbReference>
<evidence type="ECO:0000313" key="7">
    <source>
        <dbReference type="Proteomes" id="UP000277294"/>
    </source>
</evidence>
<dbReference type="InterPro" id="IPR036388">
    <property type="entry name" value="WH-like_DNA-bd_sf"/>
</dbReference>
<dbReference type="CDD" id="cd07377">
    <property type="entry name" value="WHTH_GntR"/>
    <property type="match status" value="1"/>
</dbReference>
<dbReference type="SUPFAM" id="SSF46785">
    <property type="entry name" value="Winged helix' DNA-binding domain"/>
    <property type="match status" value="1"/>
</dbReference>
<dbReference type="SMART" id="SM00345">
    <property type="entry name" value="HTH_GNTR"/>
    <property type="match status" value="1"/>
</dbReference>
<evidence type="ECO:0000256" key="4">
    <source>
        <dbReference type="SAM" id="MobiDB-lite"/>
    </source>
</evidence>
<keyword evidence="2" id="KW-0238">DNA-binding</keyword>
<dbReference type="PRINTS" id="PR00035">
    <property type="entry name" value="HTHGNTR"/>
</dbReference>
<sequence length="265" mass="29296">MTHDSTCGEAALPQGDPGSALPGNVPPLDSPRASRGDLHDVYERLRHDILDGSIAAGSMLNQVHIARSLNVSRTPVREALRMLQAEGLVEVNFQHRIRVVPITPEEIDSVYAMWLLMACLGISLTVPRMTTEDAARLRAALDAMNGSRAGDWAQRHIDFHKMMIMHAGDHIVTAYENCRTNSERARKSFMGQQQPYSWLASEEEHNALVEAYEARDLDTAIQIMSRQLSRIALTVMGNIDPTYEPVAIRQAMKLVARSAGTASGR</sequence>
<dbReference type="AlphaFoldDB" id="A0A3P4B2R4"/>
<dbReference type="GO" id="GO:0003677">
    <property type="term" value="F:DNA binding"/>
    <property type="evidence" value="ECO:0007669"/>
    <property type="project" value="UniProtKB-KW"/>
</dbReference>
<keyword evidence="7" id="KW-1185">Reference proteome</keyword>
<dbReference type="PANTHER" id="PTHR43537">
    <property type="entry name" value="TRANSCRIPTIONAL REGULATOR, GNTR FAMILY"/>
    <property type="match status" value="1"/>
</dbReference>
<organism evidence="6 7">
    <name type="scientific">Pigmentiphaga humi</name>
    <dbReference type="NCBI Taxonomy" id="2478468"/>
    <lineage>
        <taxon>Bacteria</taxon>
        <taxon>Pseudomonadati</taxon>
        <taxon>Pseudomonadota</taxon>
        <taxon>Betaproteobacteria</taxon>
        <taxon>Burkholderiales</taxon>
        <taxon>Alcaligenaceae</taxon>
        <taxon>Pigmentiphaga</taxon>
    </lineage>
</organism>
<proteinExistence type="predicted"/>
<dbReference type="SMART" id="SM00895">
    <property type="entry name" value="FCD"/>
    <property type="match status" value="1"/>
</dbReference>
<accession>A0A3P4B2R4</accession>
<dbReference type="GO" id="GO:0003700">
    <property type="term" value="F:DNA-binding transcription factor activity"/>
    <property type="evidence" value="ECO:0007669"/>
    <property type="project" value="InterPro"/>
</dbReference>
<dbReference type="OrthoDB" id="9799812at2"/>
<dbReference type="Pfam" id="PF00392">
    <property type="entry name" value="GntR"/>
    <property type="match status" value="1"/>
</dbReference>
<dbReference type="Pfam" id="PF07729">
    <property type="entry name" value="FCD"/>
    <property type="match status" value="1"/>
</dbReference>
<dbReference type="InterPro" id="IPR011711">
    <property type="entry name" value="GntR_C"/>
</dbReference>
<evidence type="ECO:0000313" key="6">
    <source>
        <dbReference type="EMBL" id="VCU69435.1"/>
    </source>
</evidence>
<dbReference type="Gene3D" id="1.10.10.10">
    <property type="entry name" value="Winged helix-like DNA-binding domain superfamily/Winged helix DNA-binding domain"/>
    <property type="match status" value="1"/>
</dbReference>
<dbReference type="InterPro" id="IPR036390">
    <property type="entry name" value="WH_DNA-bd_sf"/>
</dbReference>
<protein>
    <submittedName>
        <fullName evidence="6">HTH-type transcriptional repressor CsiR</fullName>
    </submittedName>
</protein>
<dbReference type="InterPro" id="IPR000524">
    <property type="entry name" value="Tscrpt_reg_HTH_GntR"/>
</dbReference>
<dbReference type="SUPFAM" id="SSF48008">
    <property type="entry name" value="GntR ligand-binding domain-like"/>
    <property type="match status" value="1"/>
</dbReference>
<keyword evidence="1" id="KW-0805">Transcription regulation</keyword>
<evidence type="ECO:0000256" key="1">
    <source>
        <dbReference type="ARBA" id="ARBA00023015"/>
    </source>
</evidence>
<dbReference type="PANTHER" id="PTHR43537:SF24">
    <property type="entry name" value="GLUCONATE OPERON TRANSCRIPTIONAL REPRESSOR"/>
    <property type="match status" value="1"/>
</dbReference>
<dbReference type="Proteomes" id="UP000277294">
    <property type="component" value="Unassembled WGS sequence"/>
</dbReference>
<dbReference type="EMBL" id="UWPJ01000014">
    <property type="protein sequence ID" value="VCU69435.1"/>
    <property type="molecule type" value="Genomic_DNA"/>
</dbReference>
<feature type="domain" description="HTH gntR-type" evidence="5">
    <location>
        <begin position="35"/>
        <end position="102"/>
    </location>
</feature>
<evidence type="ECO:0000259" key="5">
    <source>
        <dbReference type="PROSITE" id="PS50949"/>
    </source>
</evidence>
<keyword evidence="3" id="KW-0804">Transcription</keyword>
<dbReference type="PROSITE" id="PS50949">
    <property type="entry name" value="HTH_GNTR"/>
    <property type="match status" value="1"/>
</dbReference>
<evidence type="ECO:0000256" key="2">
    <source>
        <dbReference type="ARBA" id="ARBA00023125"/>
    </source>
</evidence>
<evidence type="ECO:0000256" key="3">
    <source>
        <dbReference type="ARBA" id="ARBA00023163"/>
    </source>
</evidence>